<keyword evidence="1" id="KW-0812">Transmembrane</keyword>
<evidence type="ECO:0000256" key="1">
    <source>
        <dbReference type="SAM" id="Phobius"/>
    </source>
</evidence>
<reference evidence="2" key="1">
    <citation type="journal article" date="2014" name="Front. Microbiol.">
        <title>High frequency of phylogenetically diverse reductive dehalogenase-homologous genes in deep subseafloor sedimentary metagenomes.</title>
        <authorList>
            <person name="Kawai M."/>
            <person name="Futagami T."/>
            <person name="Toyoda A."/>
            <person name="Takaki Y."/>
            <person name="Nishi S."/>
            <person name="Hori S."/>
            <person name="Arai W."/>
            <person name="Tsubouchi T."/>
            <person name="Morono Y."/>
            <person name="Uchiyama I."/>
            <person name="Ito T."/>
            <person name="Fujiyama A."/>
            <person name="Inagaki F."/>
            <person name="Takami H."/>
        </authorList>
    </citation>
    <scope>NUCLEOTIDE SEQUENCE</scope>
    <source>
        <strain evidence="2">Expedition CK06-06</strain>
    </source>
</reference>
<keyword evidence="1" id="KW-0472">Membrane</keyword>
<dbReference type="Pfam" id="PF20619">
    <property type="entry name" value="DUF6804"/>
    <property type="match status" value="1"/>
</dbReference>
<feature type="transmembrane region" description="Helical" evidence="1">
    <location>
        <begin position="88"/>
        <end position="105"/>
    </location>
</feature>
<dbReference type="InterPro" id="IPR046548">
    <property type="entry name" value="DUF6804"/>
</dbReference>
<organism evidence="2">
    <name type="scientific">marine sediment metagenome</name>
    <dbReference type="NCBI Taxonomy" id="412755"/>
    <lineage>
        <taxon>unclassified sequences</taxon>
        <taxon>metagenomes</taxon>
        <taxon>ecological metagenomes</taxon>
    </lineage>
</organism>
<sequence>MPIGIGTRSLVREMSLRGYWGTTLMSTEPAPTRIDLHPAVWLVPAGALLIALLPLPYGFYTLMRLVVCGAAIILAYQEYLLHNQMSGWLVIFAVLALLFNPLIPIYLTREIWAPIDIGAAIIFVLHWRHRSTKGKDA</sequence>
<dbReference type="EMBL" id="BARS01019606">
    <property type="protein sequence ID" value="GAF92770.1"/>
    <property type="molecule type" value="Genomic_DNA"/>
</dbReference>
<feature type="transmembrane region" description="Helical" evidence="1">
    <location>
        <begin position="111"/>
        <end position="127"/>
    </location>
</feature>
<proteinExistence type="predicted"/>
<name>X0UWC6_9ZZZZ</name>
<comment type="caution">
    <text evidence="2">The sequence shown here is derived from an EMBL/GenBank/DDBJ whole genome shotgun (WGS) entry which is preliminary data.</text>
</comment>
<feature type="transmembrane region" description="Helical" evidence="1">
    <location>
        <begin position="34"/>
        <end position="53"/>
    </location>
</feature>
<dbReference type="AlphaFoldDB" id="X0UWC6"/>
<accession>X0UWC6</accession>
<keyword evidence="1" id="KW-1133">Transmembrane helix</keyword>
<evidence type="ECO:0000313" key="2">
    <source>
        <dbReference type="EMBL" id="GAF92770.1"/>
    </source>
</evidence>
<gene>
    <name evidence="2" type="ORF">S01H1_31744</name>
</gene>
<protein>
    <submittedName>
        <fullName evidence="2">Uncharacterized protein</fullName>
    </submittedName>
</protein>